<dbReference type="GO" id="GO:0016791">
    <property type="term" value="F:phosphatase activity"/>
    <property type="evidence" value="ECO:0007669"/>
    <property type="project" value="InterPro"/>
</dbReference>
<evidence type="ECO:0000313" key="2">
    <source>
        <dbReference type="EMBL" id="CCH44616.1"/>
    </source>
</evidence>
<accession>K0KNP7</accession>
<comment type="caution">
    <text evidence="2">The sequence shown here is derived from an EMBL/GenBank/DDBJ whole genome shotgun (WGS) entry which is preliminary data.</text>
</comment>
<dbReference type="AlphaFoldDB" id="K0KNP7"/>
<dbReference type="Gene3D" id="2.100.10.30">
    <property type="entry name" value="Jacalin-like lectin domain"/>
    <property type="match status" value="1"/>
</dbReference>
<name>K0KNP7_WICCF</name>
<dbReference type="InterPro" id="IPR000300">
    <property type="entry name" value="IPPc"/>
</dbReference>
<dbReference type="PANTHER" id="PTHR16320">
    <property type="entry name" value="SPHINGOMYELINASE FAMILY MEMBER"/>
    <property type="match status" value="1"/>
</dbReference>
<evidence type="ECO:0000259" key="1">
    <source>
        <dbReference type="SMART" id="SM00915"/>
    </source>
</evidence>
<dbReference type="InterPro" id="IPR038772">
    <property type="entry name" value="Sph/SMPD2-like"/>
</dbReference>
<dbReference type="eggNOG" id="ENOG502QPIS">
    <property type="taxonomic scope" value="Eukaryota"/>
</dbReference>
<dbReference type="Gene3D" id="3.60.10.10">
    <property type="entry name" value="Endonuclease/exonuclease/phosphatase"/>
    <property type="match status" value="1"/>
</dbReference>
<proteinExistence type="predicted"/>
<feature type="domain" description="Jacalin-type lectin" evidence="1">
    <location>
        <begin position="284"/>
        <end position="412"/>
    </location>
</feature>
<dbReference type="InterPro" id="IPR036691">
    <property type="entry name" value="Endo/exonu/phosph_ase_sf"/>
</dbReference>
<dbReference type="SUPFAM" id="SSF51101">
    <property type="entry name" value="Mannose-binding lectins"/>
    <property type="match status" value="1"/>
</dbReference>
<dbReference type="SUPFAM" id="SSF56219">
    <property type="entry name" value="DNase I-like"/>
    <property type="match status" value="1"/>
</dbReference>
<evidence type="ECO:0000313" key="3">
    <source>
        <dbReference type="Proteomes" id="UP000009328"/>
    </source>
</evidence>
<sequence length="415" mass="46286">MKLIDTFSHLLLYGGCALAGSFNILTFNVAGLPQALQGNGIPIDKDIATEHIGKAFKDLKDDLDVIHVQEDFHYNDILYKYDNHPYRSQTSGDVPIGSGLNTLSNFPFSISIEINGIIEGAIVNFINLHSDAGTKDQDNDARNKNLQQVANYIDQFLHDEAVIIFGDFNSRYYYPPDNIEVFRLQNGLKNPWVDLERNGIEPIKGQPVPKCSLPATNNSCEVVDKVFYRGSKTIELKAEDFRYADDLFTYEGHQLSDHNPILTNFSYTLSQDFKNSNYSGGFYGAYFNDLGQISKGVKTTRLSFKGNVGLDLVSLTLDDGTSFNHGGNGGLLKELELQQDEYWTKSYLCKREVDNELKNVYINGTTSLGSTIEAGSPTNDCQYFEAPDGYQITGFFGQGDDSVNLLGFIYSKIES</sequence>
<organism evidence="2 3">
    <name type="scientific">Wickerhamomyces ciferrii (strain ATCC 14091 / BCRC 22168 / CBS 111 / JCM 3599 / NBRC 0793 / NRRL Y-1031 F-60-10)</name>
    <name type="common">Yeast</name>
    <name type="synonym">Pichia ciferrii</name>
    <dbReference type="NCBI Taxonomy" id="1206466"/>
    <lineage>
        <taxon>Eukaryota</taxon>
        <taxon>Fungi</taxon>
        <taxon>Dikarya</taxon>
        <taxon>Ascomycota</taxon>
        <taxon>Saccharomycotina</taxon>
        <taxon>Saccharomycetes</taxon>
        <taxon>Phaffomycetales</taxon>
        <taxon>Wickerhamomycetaceae</taxon>
        <taxon>Wickerhamomyces</taxon>
    </lineage>
</organism>
<dbReference type="PANTHER" id="PTHR16320:SF1">
    <property type="entry name" value="SPHINGOMYELINASE DDB_G0288017"/>
    <property type="match status" value="1"/>
</dbReference>
<dbReference type="STRING" id="1206466.K0KNP7"/>
<dbReference type="SMART" id="SM00915">
    <property type="entry name" value="Jacalin"/>
    <property type="match status" value="1"/>
</dbReference>
<keyword evidence="3" id="KW-1185">Reference proteome</keyword>
<dbReference type="InterPro" id="IPR001229">
    <property type="entry name" value="Jacalin-like_lectin_dom"/>
</dbReference>
<dbReference type="InterPro" id="IPR036404">
    <property type="entry name" value="Jacalin-like_lectin_dom_sf"/>
</dbReference>
<gene>
    <name evidence="2" type="ORF">BN7_4185</name>
</gene>
<dbReference type="Pfam" id="PF01419">
    <property type="entry name" value="Jacalin"/>
    <property type="match status" value="1"/>
</dbReference>
<dbReference type="EMBL" id="CAIF01000148">
    <property type="protein sequence ID" value="CCH44616.1"/>
    <property type="molecule type" value="Genomic_DNA"/>
</dbReference>
<reference evidence="2 3" key="1">
    <citation type="journal article" date="2012" name="Eukaryot. Cell">
        <title>Draft genome sequence of Wickerhamomyces ciferrii NRRL Y-1031 F-60-10.</title>
        <authorList>
            <person name="Schneider J."/>
            <person name="Andrea H."/>
            <person name="Blom J."/>
            <person name="Jaenicke S."/>
            <person name="Ruckert C."/>
            <person name="Schorsch C."/>
            <person name="Szczepanowski R."/>
            <person name="Farwick M."/>
            <person name="Goesmann A."/>
            <person name="Puhler A."/>
            <person name="Schaffer S."/>
            <person name="Tauch A."/>
            <person name="Kohler T."/>
            <person name="Brinkrolf K."/>
        </authorList>
    </citation>
    <scope>NUCLEOTIDE SEQUENCE [LARGE SCALE GENOMIC DNA]</scope>
    <source>
        <strain evidence="3">ATCC 14091 / BCRC 22168 / CBS 111 / JCM 3599 / NBRC 0793 / NRRL Y-1031 F-60-10</strain>
    </source>
</reference>
<dbReference type="HOGENOM" id="CLU_032141_0_0_1"/>
<protein>
    <submittedName>
        <fullName evidence="2">Secreted protein</fullName>
    </submittedName>
</protein>
<dbReference type="GO" id="GO:0046856">
    <property type="term" value="P:phosphatidylinositol dephosphorylation"/>
    <property type="evidence" value="ECO:0007669"/>
    <property type="project" value="InterPro"/>
</dbReference>
<dbReference type="Proteomes" id="UP000009328">
    <property type="component" value="Unassembled WGS sequence"/>
</dbReference>
<dbReference type="GO" id="GO:0004767">
    <property type="term" value="F:sphingomyelin phosphodiesterase activity"/>
    <property type="evidence" value="ECO:0007669"/>
    <property type="project" value="InterPro"/>
</dbReference>
<dbReference type="Pfam" id="PF22669">
    <property type="entry name" value="Exo_endo_phos2"/>
    <property type="match status" value="1"/>
</dbReference>
<dbReference type="InParanoid" id="K0KNP7"/>
<dbReference type="GO" id="GO:0005737">
    <property type="term" value="C:cytoplasm"/>
    <property type="evidence" value="ECO:0007669"/>
    <property type="project" value="TreeGrafter"/>
</dbReference>